<protein>
    <submittedName>
        <fullName evidence="3">Uncharacterized protein</fullName>
    </submittedName>
</protein>
<feature type="transmembrane region" description="Helical" evidence="2">
    <location>
        <begin position="57"/>
        <end position="77"/>
    </location>
</feature>
<feature type="compositionally biased region" description="Basic residues" evidence="1">
    <location>
        <begin position="175"/>
        <end position="184"/>
    </location>
</feature>
<evidence type="ECO:0000256" key="1">
    <source>
        <dbReference type="SAM" id="MobiDB-lite"/>
    </source>
</evidence>
<feature type="compositionally biased region" description="Polar residues" evidence="1">
    <location>
        <begin position="154"/>
        <end position="165"/>
    </location>
</feature>
<feature type="transmembrane region" description="Helical" evidence="2">
    <location>
        <begin position="7"/>
        <end position="23"/>
    </location>
</feature>
<gene>
    <name evidence="3" type="ORF">ASJ82_00265</name>
    <name evidence="4" type="ORF">MSCUN_11300</name>
</gene>
<reference evidence="3 5" key="2">
    <citation type="journal article" date="2017" name="BMC Genomics">
        <title>Genomic analysis of methanogenic archaea reveals a shift towards energy conservation.</title>
        <authorList>
            <person name="Gilmore S.P."/>
            <person name="Henske J.K."/>
            <person name="Sexton J.A."/>
            <person name="Solomon K.V."/>
            <person name="Seppala S."/>
            <person name="Yoo J.I."/>
            <person name="Huyett L.M."/>
            <person name="Pressman A."/>
            <person name="Cogan J.Z."/>
            <person name="Kivenson V."/>
            <person name="Peng X."/>
            <person name="Tan Y."/>
            <person name="Valentine D.L."/>
            <person name="O'Malley M.A."/>
        </authorList>
    </citation>
    <scope>NUCLEOTIDE SEQUENCE [LARGE SCALE GENOMIC DNA]</scope>
    <source>
        <strain evidence="3 5">1R-7</strain>
    </source>
</reference>
<dbReference type="AlphaFoldDB" id="A0A2A2HD47"/>
<dbReference type="Proteomes" id="UP000217528">
    <property type="component" value="Unassembled WGS sequence"/>
</dbReference>
<feature type="region of interest" description="Disordered" evidence="1">
    <location>
        <begin position="139"/>
        <end position="207"/>
    </location>
</feature>
<feature type="transmembrane region" description="Helical" evidence="2">
    <location>
        <begin position="29"/>
        <end position="45"/>
    </location>
</feature>
<evidence type="ECO:0000313" key="3">
    <source>
        <dbReference type="EMBL" id="PAV07317.1"/>
    </source>
</evidence>
<keyword evidence="2" id="KW-0472">Membrane</keyword>
<keyword evidence="5" id="KW-1185">Reference proteome</keyword>
<dbReference type="EMBL" id="LMVN01000019">
    <property type="protein sequence ID" value="PAV07317.1"/>
    <property type="molecule type" value="Genomic_DNA"/>
</dbReference>
<evidence type="ECO:0000313" key="6">
    <source>
        <dbReference type="Proteomes" id="UP000246004"/>
    </source>
</evidence>
<evidence type="ECO:0000313" key="4">
    <source>
        <dbReference type="EMBL" id="PWL07887.1"/>
    </source>
</evidence>
<evidence type="ECO:0000313" key="5">
    <source>
        <dbReference type="Proteomes" id="UP000217528"/>
    </source>
</evidence>
<evidence type="ECO:0000256" key="2">
    <source>
        <dbReference type="SAM" id="Phobius"/>
    </source>
</evidence>
<keyword evidence="2" id="KW-0812">Transmembrane</keyword>
<name>A0A2A2HD47_9EURY</name>
<comment type="caution">
    <text evidence="3">The sequence shown here is derived from an EMBL/GenBank/DDBJ whole genome shotgun (WGS) entry which is preliminary data.</text>
</comment>
<dbReference type="EMBL" id="LWMS01000042">
    <property type="protein sequence ID" value="PWL07887.1"/>
    <property type="molecule type" value="Genomic_DNA"/>
</dbReference>
<organism evidence="3 5">
    <name type="scientific">Methanosphaera cuniculi</name>
    <dbReference type="NCBI Taxonomy" id="1077256"/>
    <lineage>
        <taxon>Archaea</taxon>
        <taxon>Methanobacteriati</taxon>
        <taxon>Methanobacteriota</taxon>
        <taxon>Methanomada group</taxon>
        <taxon>Methanobacteria</taxon>
        <taxon>Methanobacteriales</taxon>
        <taxon>Methanobacteriaceae</taxon>
        <taxon>Methanosphaera</taxon>
    </lineage>
</organism>
<reference evidence="4 6" key="1">
    <citation type="submission" date="2016-04" db="EMBL/GenBank/DDBJ databases">
        <title>Genome sequence of Methanosphaera cuniculi DSM 4103.</title>
        <authorList>
            <person name="Poehlein A."/>
            <person name="Seedorf H."/>
            <person name="Daniel R."/>
        </authorList>
    </citation>
    <scope>NUCLEOTIDE SEQUENCE [LARGE SCALE GENOMIC DNA]</scope>
    <source>
        <strain evidence="4 6">DSM 4103</strain>
    </source>
</reference>
<dbReference type="Proteomes" id="UP000246004">
    <property type="component" value="Unassembled WGS sequence"/>
</dbReference>
<feature type="compositionally biased region" description="Basic and acidic residues" evidence="1">
    <location>
        <begin position="185"/>
        <end position="194"/>
    </location>
</feature>
<proteinExistence type="predicted"/>
<feature type="transmembrane region" description="Helical" evidence="2">
    <location>
        <begin position="97"/>
        <end position="121"/>
    </location>
</feature>
<keyword evidence="2" id="KW-1133">Transmembrane helix</keyword>
<accession>A0A2A2HD47</accession>
<sequence length="207" mass="23346">MIISSKVLRLLTIIIGALIALVITRLGIYFIYVLMLLGVIVTLITRYKKDAIISSIIYIIIGHLISYPNGVLLNIYIPDVEIPITTSIMTNITDQLIGLAIPILIAIIVVGVTSYIVSLILNYIRPQSKNNGVIKTVFNNDTPQKEHKSDEYTSKTPNMKQPTENTSEKTDKTSLFKKYRKNNHKREVNKKIKSDPISIYKKSKGEK</sequence>
<feature type="compositionally biased region" description="Basic and acidic residues" evidence="1">
    <location>
        <begin position="143"/>
        <end position="153"/>
    </location>
</feature>